<keyword evidence="2" id="KW-1185">Reference proteome</keyword>
<sequence length="55" mass="5813">MEAGRGKAQPACGAPSSVSLSMRDADMPNGAAYSRSSLSASCFFLTRGFPILMRR</sequence>
<dbReference type="Proteomes" id="UP001144323">
    <property type="component" value="Unassembled WGS sequence"/>
</dbReference>
<dbReference type="EMBL" id="BSEC01000001">
    <property type="protein sequence ID" value="GLI93684.1"/>
    <property type="molecule type" value="Genomic_DNA"/>
</dbReference>
<proteinExistence type="predicted"/>
<accession>A0A9W6LSU8</accession>
<gene>
    <name evidence="1" type="ORF">LMG27198_26760</name>
</gene>
<organism evidence="1 2">
    <name type="scientific">Methylocystis echinoides</name>
    <dbReference type="NCBI Taxonomy" id="29468"/>
    <lineage>
        <taxon>Bacteria</taxon>
        <taxon>Pseudomonadati</taxon>
        <taxon>Pseudomonadota</taxon>
        <taxon>Alphaproteobacteria</taxon>
        <taxon>Hyphomicrobiales</taxon>
        <taxon>Methylocystaceae</taxon>
        <taxon>Methylocystis</taxon>
    </lineage>
</organism>
<name>A0A9W6LSU8_9HYPH</name>
<evidence type="ECO:0000313" key="1">
    <source>
        <dbReference type="EMBL" id="GLI93684.1"/>
    </source>
</evidence>
<protein>
    <submittedName>
        <fullName evidence="1">Uncharacterized protein</fullName>
    </submittedName>
</protein>
<evidence type="ECO:0000313" key="2">
    <source>
        <dbReference type="Proteomes" id="UP001144323"/>
    </source>
</evidence>
<reference evidence="1" key="1">
    <citation type="journal article" date="2023" name="Int. J. Syst. Evol. Microbiol.">
        <title>Methylocystis iwaonis sp. nov., a type II methane-oxidizing bacterium from surface soil of a rice paddy field in Japan, and emended description of the genus Methylocystis (ex Whittenbury et al. 1970) Bowman et al. 1993.</title>
        <authorList>
            <person name="Kaise H."/>
            <person name="Sawadogo J.B."/>
            <person name="Alam M.S."/>
            <person name="Ueno C."/>
            <person name="Dianou D."/>
            <person name="Shinjo R."/>
            <person name="Asakawa S."/>
        </authorList>
    </citation>
    <scope>NUCLEOTIDE SEQUENCE</scope>
    <source>
        <strain evidence="1">LMG27198</strain>
    </source>
</reference>
<comment type="caution">
    <text evidence="1">The sequence shown here is derived from an EMBL/GenBank/DDBJ whole genome shotgun (WGS) entry which is preliminary data.</text>
</comment>
<dbReference type="AlphaFoldDB" id="A0A9W6LSU8"/>